<comment type="catalytic activity">
    <reaction evidence="10">
        <text>[(1-&gt;4)-beta-D-glucosyl]n+m + reduced acceptor + O2 = 4-dehydro-beta-D-glucosyl-[(1-&gt;4)-beta-D-glucosyl]n-1 + [(1-&gt;4)-beta-D-glucosyl]m + acceptor + H2O.</text>
        <dbReference type="EC" id="1.14.99.56"/>
    </reaction>
</comment>
<dbReference type="PANTHER" id="PTHR33353">
    <property type="entry name" value="PUTATIVE (AFU_ORTHOLOGUE AFUA_1G12560)-RELATED"/>
    <property type="match status" value="1"/>
</dbReference>
<keyword evidence="4 13" id="KW-0732">Signal</keyword>
<evidence type="ECO:0000256" key="2">
    <source>
        <dbReference type="ARBA" id="ARBA00004613"/>
    </source>
</evidence>
<keyword evidence="5" id="KW-0136">Cellulose degradation</keyword>
<sequence>MKTPSPTAALLLLLAPSLTAAHYLFPHFIINDTVTKEFEHVREHDNGFQPSWDDGAILASPDLRCNKGAENHMGAPTPAQVVAGRDVVGFQTNLGTKIYHPGPVTASAPPPPRPVSSYADSEDPFPFPPPSGNVAEYDGSGDWFKVYQLGTKDPWDGTDQGWLTRDRSQFTFRLPAEIPKGQYLMRIEQMAVHPPYKAKQFFMQCAHVEVDSQYNGSPPGPTIKLPGGYSKNDPAIQLDSWAKPKYAPMPKPDKMWPNEDNFNKIL</sequence>
<feature type="chain" id="PRO_5043452213" description="lytic cellulose monooxygenase (C4-dehydrogenating)" evidence="13">
    <location>
        <begin position="22"/>
        <end position="266"/>
    </location>
</feature>
<evidence type="ECO:0000256" key="10">
    <source>
        <dbReference type="ARBA" id="ARBA00045077"/>
    </source>
</evidence>
<proteinExistence type="inferred from homology"/>
<dbReference type="Gene3D" id="2.70.50.70">
    <property type="match status" value="1"/>
</dbReference>
<protein>
    <recommendedName>
        <fullName evidence="11">lytic cellulose monooxygenase (C4-dehydrogenating)</fullName>
        <ecNumber evidence="11">1.14.99.56</ecNumber>
    </recommendedName>
</protein>
<evidence type="ECO:0000256" key="6">
    <source>
        <dbReference type="ARBA" id="ARBA00023157"/>
    </source>
</evidence>
<evidence type="ECO:0000256" key="13">
    <source>
        <dbReference type="SAM" id="SignalP"/>
    </source>
</evidence>
<dbReference type="GO" id="GO:0005576">
    <property type="term" value="C:extracellular region"/>
    <property type="evidence" value="ECO:0007669"/>
    <property type="project" value="UniProtKB-SubCell"/>
</dbReference>
<evidence type="ECO:0000256" key="12">
    <source>
        <dbReference type="SAM" id="MobiDB-lite"/>
    </source>
</evidence>
<dbReference type="EMBL" id="JAQQWP010000004">
    <property type="protein sequence ID" value="KAK8121196.1"/>
    <property type="molecule type" value="Genomic_DNA"/>
</dbReference>
<keyword evidence="3" id="KW-0964">Secreted</keyword>
<comment type="cofactor">
    <cofactor evidence="1">
        <name>Cu(2+)</name>
        <dbReference type="ChEBI" id="CHEBI:29036"/>
    </cofactor>
</comment>
<evidence type="ECO:0000313" key="15">
    <source>
        <dbReference type="EMBL" id="KAK8121196.1"/>
    </source>
</evidence>
<evidence type="ECO:0000313" key="16">
    <source>
        <dbReference type="Proteomes" id="UP001392437"/>
    </source>
</evidence>
<keyword evidence="16" id="KW-1185">Reference proteome</keyword>
<keyword evidence="15" id="KW-0378">Hydrolase</keyword>
<keyword evidence="6" id="KW-1015">Disulfide bond</keyword>
<feature type="region of interest" description="Disordered" evidence="12">
    <location>
        <begin position="100"/>
        <end position="122"/>
    </location>
</feature>
<accession>A0AAW0R1R2</accession>
<evidence type="ECO:0000259" key="14">
    <source>
        <dbReference type="Pfam" id="PF03443"/>
    </source>
</evidence>
<dbReference type="Pfam" id="PF03443">
    <property type="entry name" value="AA9"/>
    <property type="match status" value="1"/>
</dbReference>
<keyword evidence="7" id="KW-0119">Carbohydrate metabolism</keyword>
<comment type="caution">
    <text evidence="15">The sequence shown here is derived from an EMBL/GenBank/DDBJ whole genome shotgun (WGS) entry which is preliminary data.</text>
</comment>
<feature type="signal peptide" evidence="13">
    <location>
        <begin position="1"/>
        <end position="21"/>
    </location>
</feature>
<comment type="similarity">
    <text evidence="9">Belongs to the polysaccharide monooxygenase AA9 family.</text>
</comment>
<evidence type="ECO:0000256" key="8">
    <source>
        <dbReference type="ARBA" id="ARBA00023326"/>
    </source>
</evidence>
<keyword evidence="8" id="KW-0624">Polysaccharide degradation</keyword>
<evidence type="ECO:0000256" key="7">
    <source>
        <dbReference type="ARBA" id="ARBA00023277"/>
    </source>
</evidence>
<gene>
    <name evidence="15" type="ORF">PG999_005316</name>
</gene>
<organism evidence="15 16">
    <name type="scientific">Apiospora kogelbergensis</name>
    <dbReference type="NCBI Taxonomy" id="1337665"/>
    <lineage>
        <taxon>Eukaryota</taxon>
        <taxon>Fungi</taxon>
        <taxon>Dikarya</taxon>
        <taxon>Ascomycota</taxon>
        <taxon>Pezizomycotina</taxon>
        <taxon>Sordariomycetes</taxon>
        <taxon>Xylariomycetidae</taxon>
        <taxon>Amphisphaeriales</taxon>
        <taxon>Apiosporaceae</taxon>
        <taxon>Apiospora</taxon>
    </lineage>
</organism>
<reference evidence="15 16" key="1">
    <citation type="submission" date="2023-01" db="EMBL/GenBank/DDBJ databases">
        <title>Analysis of 21 Apiospora genomes using comparative genomics revels a genus with tremendous synthesis potential of carbohydrate active enzymes and secondary metabolites.</title>
        <authorList>
            <person name="Sorensen T."/>
        </authorList>
    </citation>
    <scope>NUCLEOTIDE SEQUENCE [LARGE SCALE GENOMIC DNA]</scope>
    <source>
        <strain evidence="15 16">CBS 117206</strain>
    </source>
</reference>
<evidence type="ECO:0000256" key="3">
    <source>
        <dbReference type="ARBA" id="ARBA00022525"/>
    </source>
</evidence>
<evidence type="ECO:0000256" key="9">
    <source>
        <dbReference type="ARBA" id="ARBA00044502"/>
    </source>
</evidence>
<dbReference type="PANTHER" id="PTHR33353:SF2">
    <property type="entry name" value="ENDO-BETA-1,4-GLUCANASE D"/>
    <property type="match status" value="1"/>
</dbReference>
<evidence type="ECO:0000256" key="1">
    <source>
        <dbReference type="ARBA" id="ARBA00001973"/>
    </source>
</evidence>
<dbReference type="InterPro" id="IPR005103">
    <property type="entry name" value="AA9_LPMO"/>
</dbReference>
<evidence type="ECO:0000256" key="11">
    <source>
        <dbReference type="ARBA" id="ARBA00047174"/>
    </source>
</evidence>
<dbReference type="EC" id="1.14.99.56" evidence="11"/>
<dbReference type="InterPro" id="IPR049892">
    <property type="entry name" value="AA9"/>
</dbReference>
<feature type="domain" description="Auxiliary Activity family 9 catalytic" evidence="14">
    <location>
        <begin position="22"/>
        <end position="242"/>
    </location>
</feature>
<dbReference type="AlphaFoldDB" id="A0AAW0R1R2"/>
<dbReference type="Proteomes" id="UP001392437">
    <property type="component" value="Unassembled WGS sequence"/>
</dbReference>
<dbReference type="GO" id="GO:0016787">
    <property type="term" value="F:hydrolase activity"/>
    <property type="evidence" value="ECO:0007669"/>
    <property type="project" value="UniProtKB-KW"/>
</dbReference>
<comment type="subcellular location">
    <subcellularLocation>
        <location evidence="2">Secreted</location>
    </subcellularLocation>
</comment>
<evidence type="ECO:0000256" key="4">
    <source>
        <dbReference type="ARBA" id="ARBA00022729"/>
    </source>
</evidence>
<evidence type="ECO:0000256" key="5">
    <source>
        <dbReference type="ARBA" id="ARBA00023001"/>
    </source>
</evidence>
<name>A0AAW0R1R2_9PEZI</name>
<dbReference type="GO" id="GO:0030245">
    <property type="term" value="P:cellulose catabolic process"/>
    <property type="evidence" value="ECO:0007669"/>
    <property type="project" value="UniProtKB-KW"/>
</dbReference>